<evidence type="ECO:0000259" key="2">
    <source>
        <dbReference type="Pfam" id="PF14607"/>
    </source>
</evidence>
<dbReference type="InterPro" id="IPR032740">
    <property type="entry name" value="GxDLY"/>
</dbReference>
<evidence type="ECO:0008006" key="4">
    <source>
        <dbReference type="Google" id="ProtNLM"/>
    </source>
</evidence>
<dbReference type="EMBL" id="UINC01002835">
    <property type="protein sequence ID" value="SVA00766.1"/>
    <property type="molecule type" value="Genomic_DNA"/>
</dbReference>
<evidence type="ECO:0000313" key="3">
    <source>
        <dbReference type="EMBL" id="SVA00766.1"/>
    </source>
</evidence>
<dbReference type="AlphaFoldDB" id="A0A381S9Q6"/>
<accession>A0A381S9Q6</accession>
<name>A0A381S9Q6_9ZZZZ</name>
<protein>
    <recommendedName>
        <fullName evidence="4">SGNH hydrolase-type esterase domain-containing protein</fullName>
    </recommendedName>
</protein>
<reference evidence="3" key="1">
    <citation type="submission" date="2018-05" db="EMBL/GenBank/DDBJ databases">
        <authorList>
            <person name="Lanie J.A."/>
            <person name="Ng W.-L."/>
            <person name="Kazmierczak K.M."/>
            <person name="Andrzejewski T.M."/>
            <person name="Davidsen T.M."/>
            <person name="Wayne K.J."/>
            <person name="Tettelin H."/>
            <person name="Glass J.I."/>
            <person name="Rusch D."/>
            <person name="Podicherti R."/>
            <person name="Tsui H.-C.T."/>
            <person name="Winkler M.E."/>
        </authorList>
    </citation>
    <scope>NUCLEOTIDE SEQUENCE</scope>
</reference>
<dbReference type="Gene3D" id="3.40.50.1110">
    <property type="entry name" value="SGNH hydrolase"/>
    <property type="match status" value="1"/>
</dbReference>
<dbReference type="Gene3D" id="2.60.120.260">
    <property type="entry name" value="Galactose-binding domain-like"/>
    <property type="match status" value="1"/>
</dbReference>
<proteinExistence type="predicted"/>
<dbReference type="InterPro" id="IPR036514">
    <property type="entry name" value="SGNH_hydro_sf"/>
</dbReference>
<feature type="domain" description="SGNH hydrolase-type esterase" evidence="1">
    <location>
        <begin position="154"/>
        <end position="329"/>
    </location>
</feature>
<sequence length="345" mass="38969">VKFYGRNSFLIEGTVLSDSLKESPYDRLPFSSKGIVRDEVWDLSKASAGISVRFITDSSSIQLKWTVLNDLTMDHMAQTGIKGIDLYFNNSGVWQYVGTGIPAGKKNEQIMINNMIKRSREFKLYLPLYDGIESLEIGIDPNCSIDKPKKDKKSPIVFYGTSITQGGCASRPGMAYTNIISRKINRDCINYGFSGNGHLEESIANVITDIDALFYVIECMPNINKDQVSKNTLPLVKIIRDKNPSTPIVFVENIIFENAYLDKTVEDELKEKNIELLDQYKKMVHDGIPNLFYINQENAIGTDHEGTVDGVHFTDVGFLRYANYLIKNLQQFGILNPNDQNKDAY</sequence>
<dbReference type="Pfam" id="PF14607">
    <property type="entry name" value="GxDLY"/>
    <property type="match status" value="1"/>
</dbReference>
<gene>
    <name evidence="3" type="ORF">METZ01_LOCUS53620</name>
</gene>
<feature type="domain" description="SGNH hydrolase-type esterase N-terminal" evidence="2">
    <location>
        <begin position="9"/>
        <end position="144"/>
    </location>
</feature>
<dbReference type="InterPro" id="IPR013830">
    <property type="entry name" value="SGNH_hydro"/>
</dbReference>
<feature type="non-terminal residue" evidence="3">
    <location>
        <position position="1"/>
    </location>
</feature>
<dbReference type="Pfam" id="PF14606">
    <property type="entry name" value="Lipase_GDSL_3"/>
    <property type="match status" value="1"/>
</dbReference>
<evidence type="ECO:0000259" key="1">
    <source>
        <dbReference type="Pfam" id="PF14606"/>
    </source>
</evidence>
<dbReference type="SUPFAM" id="SSF52266">
    <property type="entry name" value="SGNH hydrolase"/>
    <property type="match status" value="1"/>
</dbReference>
<organism evidence="3">
    <name type="scientific">marine metagenome</name>
    <dbReference type="NCBI Taxonomy" id="408172"/>
    <lineage>
        <taxon>unclassified sequences</taxon>
        <taxon>metagenomes</taxon>
        <taxon>ecological metagenomes</taxon>
    </lineage>
</organism>